<sequence>MSHSLPYTVNCSLLFTELPLHQRPAAARESGFDAVEFWWPFESAAPGDAEVDAFVASVENAGVRLTGLNLFAGRLPGPDRGVLSHPDRVQEVRDNLDVVAGIAERTGTTAFNALYGLRQEGVDPAEHDETAMQNVLAAAKALEPVGGTVLIEPISGSADYPLITAADGRAFVSAAAKAGAANVALLADLYHLAVNGDDVAAVVRDHAAEFGHIQIADAPGRGEPGTGQLPLMDLLAAAQEGGYHGHVGLEYKPTVATADSFGRLRS</sequence>
<evidence type="ECO:0000256" key="3">
    <source>
        <dbReference type="PIRSR" id="PIRSR006241-50"/>
    </source>
</evidence>
<dbReference type="RefSeq" id="WP_040273507.1">
    <property type="nucleotide sequence ID" value="NZ_JROO01000023.1"/>
</dbReference>
<dbReference type="InterPro" id="IPR013022">
    <property type="entry name" value="Xyl_isomerase-like_TIM-brl"/>
</dbReference>
<evidence type="ECO:0000256" key="2">
    <source>
        <dbReference type="PIRNR" id="PIRNR006241"/>
    </source>
</evidence>
<keyword evidence="5" id="KW-0670">Pyruvate</keyword>
<feature type="active site" description="Proton donor/acceptor" evidence="3">
    <location>
        <position position="152"/>
    </location>
</feature>
<dbReference type="EMBL" id="JROO01000023">
    <property type="protein sequence ID" value="KIH98532.1"/>
    <property type="molecule type" value="Genomic_DNA"/>
</dbReference>
<comment type="caution">
    <text evidence="5">The sequence shown here is derived from an EMBL/GenBank/DDBJ whole genome shotgun (WGS) entry which is preliminary data.</text>
</comment>
<dbReference type="Gene3D" id="3.20.20.150">
    <property type="entry name" value="Divalent-metal-dependent TIM barrel enzymes"/>
    <property type="match status" value="1"/>
</dbReference>
<evidence type="ECO:0000259" key="4">
    <source>
        <dbReference type="Pfam" id="PF01261"/>
    </source>
</evidence>
<dbReference type="OrthoDB" id="9786584at2"/>
<proteinExistence type="inferred from homology"/>
<dbReference type="AlphaFoldDB" id="A0A0C2JNZ2"/>
<keyword evidence="6" id="KW-1185">Reference proteome</keyword>
<dbReference type="PIRSF" id="PIRSF006241">
    <property type="entry name" value="HyI"/>
    <property type="match status" value="1"/>
</dbReference>
<dbReference type="SUPFAM" id="SSF51658">
    <property type="entry name" value="Xylose isomerase-like"/>
    <property type="match status" value="1"/>
</dbReference>
<accession>A0A0C2JNZ2</accession>
<dbReference type="InterPro" id="IPR036237">
    <property type="entry name" value="Xyl_isomerase-like_sf"/>
</dbReference>
<evidence type="ECO:0000313" key="6">
    <source>
        <dbReference type="Proteomes" id="UP000031675"/>
    </source>
</evidence>
<dbReference type="InterPro" id="IPR050417">
    <property type="entry name" value="Sugar_Epim/Isomerase"/>
</dbReference>
<evidence type="ECO:0000256" key="1">
    <source>
        <dbReference type="ARBA" id="ARBA00023235"/>
    </source>
</evidence>
<dbReference type="PANTHER" id="PTHR43489">
    <property type="entry name" value="ISOMERASE"/>
    <property type="match status" value="1"/>
</dbReference>
<dbReference type="Proteomes" id="UP000031675">
    <property type="component" value="Unassembled WGS sequence"/>
</dbReference>
<protein>
    <submittedName>
        <fullName evidence="5">Hydroxypyruvate isomerase</fullName>
    </submittedName>
</protein>
<name>A0A0C2JNZ2_9ACTN</name>
<gene>
    <name evidence="5" type="ORF">LP52_12560</name>
</gene>
<dbReference type="STRING" id="183763.LP52_12560"/>
<dbReference type="InterPro" id="IPR026040">
    <property type="entry name" value="HyI-like"/>
</dbReference>
<comment type="similarity">
    <text evidence="2">Belongs to the hyi family.</text>
</comment>
<dbReference type="GO" id="GO:0046487">
    <property type="term" value="P:glyoxylate metabolic process"/>
    <property type="evidence" value="ECO:0007669"/>
    <property type="project" value="TreeGrafter"/>
</dbReference>
<feature type="domain" description="Xylose isomerase-like TIM barrel" evidence="4">
    <location>
        <begin position="25"/>
        <end position="262"/>
    </location>
</feature>
<organism evidence="5 6">
    <name type="scientific">Streptomonospora alba</name>
    <dbReference type="NCBI Taxonomy" id="183763"/>
    <lineage>
        <taxon>Bacteria</taxon>
        <taxon>Bacillati</taxon>
        <taxon>Actinomycetota</taxon>
        <taxon>Actinomycetes</taxon>
        <taxon>Streptosporangiales</taxon>
        <taxon>Nocardiopsidaceae</taxon>
        <taxon>Streptomonospora</taxon>
    </lineage>
</organism>
<reference evidence="6" key="1">
    <citation type="journal article" date="2015" name="Chem. Biol.">
        <title>Structure, bioactivity, and resistance mechanism of streptomonomicin, an unusual lasso Peptide from an understudied halophilic actinomycete.</title>
        <authorList>
            <person name="Metelev M."/>
            <person name="Tietz J.I."/>
            <person name="Melby J.O."/>
            <person name="Blair P.M."/>
            <person name="Zhu L."/>
            <person name="Livnat I."/>
            <person name="Severinov K."/>
            <person name="Mitchell D.A."/>
        </authorList>
    </citation>
    <scope>NUCLEOTIDE SEQUENCE [LARGE SCALE GENOMIC DNA]</scope>
    <source>
        <strain evidence="6">YIM 90003</strain>
    </source>
</reference>
<dbReference type="Pfam" id="PF01261">
    <property type="entry name" value="AP_endonuc_2"/>
    <property type="match status" value="1"/>
</dbReference>
<dbReference type="PANTHER" id="PTHR43489:SF6">
    <property type="entry name" value="HYDROXYPYRUVATE ISOMERASE-RELATED"/>
    <property type="match status" value="1"/>
</dbReference>
<keyword evidence="1 2" id="KW-0413">Isomerase</keyword>
<evidence type="ECO:0000313" key="5">
    <source>
        <dbReference type="EMBL" id="KIH98532.1"/>
    </source>
</evidence>
<feature type="active site" description="Proton donor/acceptor" evidence="3">
    <location>
        <position position="250"/>
    </location>
</feature>
<dbReference type="GO" id="GO:0008903">
    <property type="term" value="F:hydroxypyruvate isomerase activity"/>
    <property type="evidence" value="ECO:0007669"/>
    <property type="project" value="TreeGrafter"/>
</dbReference>